<organism evidence="2">
    <name type="scientific">hydrothermal vent metagenome</name>
    <dbReference type="NCBI Taxonomy" id="652676"/>
    <lineage>
        <taxon>unclassified sequences</taxon>
        <taxon>metagenomes</taxon>
        <taxon>ecological metagenomes</taxon>
    </lineage>
</organism>
<sequence>MRRTRVIKKKSNRGIYLLIGILVLFIIPLFIEKSRIFILGIFWRVLFFFKKHIISIFISFFLVKGKFIFILFLKKLTILTTMGLSKRYVTEKIFIHNLKKHFLRHLKEEQIILKKYITKSFQNSPIIQKILTVVAFLASLSFVTKFMGLFLALKVIIARIWSILLAIFLKIGATTAYFFTDYLWNSILAPLIELIIFTWFLELLEKIPTINRWLQSIYKLFLSSFQAVERVLEKTLHIPFKKFLAMLVRKIQLKVRKLEKSKIDSIREKIIDKRLINPNIHKRIELKREIYLKSLIDDSYKSKYQELKNRRESFQKKS</sequence>
<name>A0A1W1ELH1_9ZZZZ</name>
<protein>
    <submittedName>
        <fullName evidence="2">Uncharacterized protein</fullName>
    </submittedName>
</protein>
<keyword evidence="1" id="KW-0812">Transmembrane</keyword>
<reference evidence="2" key="1">
    <citation type="submission" date="2016-10" db="EMBL/GenBank/DDBJ databases">
        <authorList>
            <person name="de Groot N.N."/>
        </authorList>
    </citation>
    <scope>NUCLEOTIDE SEQUENCE</scope>
</reference>
<keyword evidence="1" id="KW-0472">Membrane</keyword>
<dbReference type="EMBL" id="FRYL01000045">
    <property type="protein sequence ID" value="SHO81646.1"/>
    <property type="molecule type" value="Genomic_DNA"/>
</dbReference>
<dbReference type="AlphaFoldDB" id="A0A1W1ELH1"/>
<evidence type="ECO:0000313" key="2">
    <source>
        <dbReference type="EMBL" id="SHO81646.1"/>
    </source>
</evidence>
<accession>A0A1W1ELH1</accession>
<keyword evidence="1" id="KW-1133">Transmembrane helix</keyword>
<proteinExistence type="predicted"/>
<feature type="transmembrane region" description="Helical" evidence="1">
    <location>
        <begin position="130"/>
        <end position="153"/>
    </location>
</feature>
<feature type="transmembrane region" description="Helical" evidence="1">
    <location>
        <begin position="52"/>
        <end position="73"/>
    </location>
</feature>
<feature type="transmembrane region" description="Helical" evidence="1">
    <location>
        <begin position="186"/>
        <end position="204"/>
    </location>
</feature>
<gene>
    <name evidence="2" type="ORF">MNB_SV-15-1192</name>
</gene>
<feature type="transmembrane region" description="Helical" evidence="1">
    <location>
        <begin position="14"/>
        <end position="31"/>
    </location>
</feature>
<evidence type="ECO:0000256" key="1">
    <source>
        <dbReference type="SAM" id="Phobius"/>
    </source>
</evidence>
<feature type="transmembrane region" description="Helical" evidence="1">
    <location>
        <begin position="160"/>
        <end position="180"/>
    </location>
</feature>